<keyword evidence="2" id="KW-1185">Reference proteome</keyword>
<dbReference type="Proteomes" id="UP000224460">
    <property type="component" value="Unassembled WGS sequence"/>
</dbReference>
<comment type="caution">
    <text evidence="1">The sequence shown here is derived from an EMBL/GenBank/DDBJ whole genome shotgun (WGS) entry which is preliminary data.</text>
</comment>
<reference evidence="1" key="1">
    <citation type="submission" date="2017-10" db="EMBL/GenBank/DDBJ databases">
        <title>Genome sequence of cellulolytic Lachnospiraceae bacterium XHS1971 isolated from hotspring sediment.</title>
        <authorList>
            <person name="Vasudevan G."/>
            <person name="Joshi A.J."/>
            <person name="Hivarkar S."/>
            <person name="Lanjekar V.B."/>
            <person name="Dhakephalkar P.K."/>
            <person name="Dagar S."/>
        </authorList>
    </citation>
    <scope>NUCLEOTIDE SEQUENCE</scope>
    <source>
        <strain evidence="1">XHS1971</strain>
    </source>
</reference>
<protein>
    <submittedName>
        <fullName evidence="1">Uncharacterized protein</fullName>
    </submittedName>
</protein>
<evidence type="ECO:0000313" key="1">
    <source>
        <dbReference type="EMBL" id="PHV71203.1"/>
    </source>
</evidence>
<organism evidence="1 2">
    <name type="scientific">Sporanaerobium hydrogeniformans</name>
    <dbReference type="NCBI Taxonomy" id="3072179"/>
    <lineage>
        <taxon>Bacteria</taxon>
        <taxon>Bacillati</taxon>
        <taxon>Bacillota</taxon>
        <taxon>Clostridia</taxon>
        <taxon>Lachnospirales</taxon>
        <taxon>Lachnospiraceae</taxon>
        <taxon>Sporanaerobium</taxon>
    </lineage>
</organism>
<sequence>MRGLVDQKKIILMTKLAIYEKNYGKEDRRRNRYYLEDYIYIKNFKTRLSVTLVVFLVIGFQLLKLLEEGIIIPTSLMEFVKLYIAPYSLPWIVMMIIYTMISTVIYGKRYASTQKRLIGYRNLLKKLTNYEQTKRNEEGVEDEGK</sequence>
<name>A0AC61DEH9_9FIRM</name>
<evidence type="ECO:0000313" key="2">
    <source>
        <dbReference type="Proteomes" id="UP000224460"/>
    </source>
</evidence>
<gene>
    <name evidence="1" type="ORF">CS063_05795</name>
</gene>
<dbReference type="EMBL" id="PEDL01000004">
    <property type="protein sequence ID" value="PHV71203.1"/>
    <property type="molecule type" value="Genomic_DNA"/>
</dbReference>
<proteinExistence type="predicted"/>
<accession>A0AC61DEH9</accession>